<sequence length="58" mass="5994">MFADIRVAPTTTTGGGPTAPCAARASAPDSDPTSGGADWFRGGERRHPSTWQGVAKTY</sequence>
<comment type="caution">
    <text evidence="2">The sequence shown here is derived from an EMBL/GenBank/DDBJ whole genome shotgun (WGS) entry which is preliminary data.</text>
</comment>
<keyword evidence="3" id="KW-1185">Reference proteome</keyword>
<gene>
    <name evidence="2" type="ORF">Adu01nite_21410</name>
</gene>
<proteinExistence type="predicted"/>
<reference evidence="2 3" key="1">
    <citation type="submission" date="2021-01" db="EMBL/GenBank/DDBJ databases">
        <title>Whole genome shotgun sequence of Actinoplanes durhamensis NBRC 14914.</title>
        <authorList>
            <person name="Komaki H."/>
            <person name="Tamura T."/>
        </authorList>
    </citation>
    <scope>NUCLEOTIDE SEQUENCE [LARGE SCALE GENOMIC DNA]</scope>
    <source>
        <strain evidence="2 3">NBRC 14914</strain>
    </source>
</reference>
<evidence type="ECO:0000313" key="2">
    <source>
        <dbReference type="EMBL" id="GIE00791.1"/>
    </source>
</evidence>
<evidence type="ECO:0000313" key="3">
    <source>
        <dbReference type="Proteomes" id="UP000637628"/>
    </source>
</evidence>
<protein>
    <submittedName>
        <fullName evidence="2">Uncharacterized protein</fullName>
    </submittedName>
</protein>
<feature type="compositionally biased region" description="Low complexity" evidence="1">
    <location>
        <begin position="8"/>
        <end position="25"/>
    </location>
</feature>
<organism evidence="2 3">
    <name type="scientific">Paractinoplanes durhamensis</name>
    <dbReference type="NCBI Taxonomy" id="113563"/>
    <lineage>
        <taxon>Bacteria</taxon>
        <taxon>Bacillati</taxon>
        <taxon>Actinomycetota</taxon>
        <taxon>Actinomycetes</taxon>
        <taxon>Micromonosporales</taxon>
        <taxon>Micromonosporaceae</taxon>
        <taxon>Paractinoplanes</taxon>
    </lineage>
</organism>
<dbReference type="Proteomes" id="UP000637628">
    <property type="component" value="Unassembled WGS sequence"/>
</dbReference>
<dbReference type="EMBL" id="BOML01000019">
    <property type="protein sequence ID" value="GIE00791.1"/>
    <property type="molecule type" value="Genomic_DNA"/>
</dbReference>
<evidence type="ECO:0000256" key="1">
    <source>
        <dbReference type="SAM" id="MobiDB-lite"/>
    </source>
</evidence>
<accession>A0ABQ3YT84</accession>
<name>A0ABQ3YT84_9ACTN</name>
<feature type="region of interest" description="Disordered" evidence="1">
    <location>
        <begin position="1"/>
        <end position="58"/>
    </location>
</feature>